<dbReference type="Proteomes" id="UP000256869">
    <property type="component" value="Unassembled WGS sequence"/>
</dbReference>
<comment type="caution">
    <text evidence="1">The sequence shown here is derived from an EMBL/GenBank/DDBJ whole genome shotgun (WGS) entry which is preliminary data.</text>
</comment>
<dbReference type="AlphaFoldDB" id="A0A3D9ITQ7"/>
<organism evidence="1 2">
    <name type="scientific">Cohnella lupini</name>
    <dbReference type="NCBI Taxonomy" id="1294267"/>
    <lineage>
        <taxon>Bacteria</taxon>
        <taxon>Bacillati</taxon>
        <taxon>Bacillota</taxon>
        <taxon>Bacilli</taxon>
        <taxon>Bacillales</taxon>
        <taxon>Paenibacillaceae</taxon>
        <taxon>Cohnella</taxon>
    </lineage>
</organism>
<dbReference type="OrthoDB" id="2791683at2"/>
<name>A0A3D9ITQ7_9BACL</name>
<accession>A0A3D9ITQ7</accession>
<keyword evidence="2" id="KW-1185">Reference proteome</keyword>
<protein>
    <recommendedName>
        <fullName evidence="3">7-cyano-7-deazaguanine synthase in queuosine biosynthesis</fullName>
    </recommendedName>
</protein>
<dbReference type="RefSeq" id="WP_115991813.1">
    <property type="nucleotide sequence ID" value="NZ_QRDY01000002.1"/>
</dbReference>
<sequence>MKRENKQIHIRNVIVENKNTIRYSVEYGSNANKFFSGEDFFVEYGEDISQVPQHILVIPLLSNLCPVAWITGADVYVEQLDSGFHESLMIAKQSFAKMYPRIKFTGDIHVSNLMNGSSPSRSSRSATFFSGGVDSMGTFINRKEEYPFFITVWGADIKFNQQEMWQRVRQYNEEFAQSNGIQSLFIKSNLHTFLNEEQISYSYGRFTHGWWPGVQHGIGMVGLVAPLAHLLGIGRLYVPSALPPKLARSFPDGSNTMINNHIRWAGTQVQLDGEEFTRQEKVSSIAEYIGNSDRQVCIRVCWMNKEYGNCCRCEKCYRTIVALLAEGTDPRRAGFDIHPEVFGDIRQRLPHWLPHNVLKIEYWNEIRLRSIQNQSLISPEAREFFDWFQRLDIPSFSKRTNVKKLLLDWIPHPLFLLFKKIGFNRLLKTE</sequence>
<evidence type="ECO:0000313" key="2">
    <source>
        <dbReference type="Proteomes" id="UP000256869"/>
    </source>
</evidence>
<evidence type="ECO:0000313" key="1">
    <source>
        <dbReference type="EMBL" id="RED65085.1"/>
    </source>
</evidence>
<dbReference type="EMBL" id="QRDY01000002">
    <property type="protein sequence ID" value="RED65085.1"/>
    <property type="molecule type" value="Genomic_DNA"/>
</dbReference>
<gene>
    <name evidence="1" type="ORF">DFP95_102507</name>
</gene>
<reference evidence="1 2" key="1">
    <citation type="submission" date="2018-07" db="EMBL/GenBank/DDBJ databases">
        <title>Genomic Encyclopedia of Type Strains, Phase III (KMG-III): the genomes of soil and plant-associated and newly described type strains.</title>
        <authorList>
            <person name="Whitman W."/>
        </authorList>
    </citation>
    <scope>NUCLEOTIDE SEQUENCE [LARGE SCALE GENOMIC DNA]</scope>
    <source>
        <strain evidence="1 2">CECT 8236</strain>
    </source>
</reference>
<evidence type="ECO:0008006" key="3">
    <source>
        <dbReference type="Google" id="ProtNLM"/>
    </source>
</evidence>
<proteinExistence type="predicted"/>